<reference evidence="1" key="1">
    <citation type="submission" date="2020-05" db="EMBL/GenBank/DDBJ databases">
        <title>Mycena genomes resolve the evolution of fungal bioluminescence.</title>
        <authorList>
            <person name="Tsai I.J."/>
        </authorList>
    </citation>
    <scope>NUCLEOTIDE SEQUENCE</scope>
    <source>
        <strain evidence="1">171206Taipei</strain>
    </source>
</reference>
<gene>
    <name evidence="1" type="ORF">MIND_00199200</name>
</gene>
<dbReference type="EMBL" id="JACAZF010000002">
    <property type="protein sequence ID" value="KAF7311883.1"/>
    <property type="molecule type" value="Genomic_DNA"/>
</dbReference>
<keyword evidence="2" id="KW-1185">Reference proteome</keyword>
<dbReference type="AlphaFoldDB" id="A0A8H6WEI3"/>
<dbReference type="OrthoDB" id="3067012at2759"/>
<evidence type="ECO:0000313" key="2">
    <source>
        <dbReference type="Proteomes" id="UP000636479"/>
    </source>
</evidence>
<evidence type="ECO:0000313" key="1">
    <source>
        <dbReference type="EMBL" id="KAF7311883.1"/>
    </source>
</evidence>
<evidence type="ECO:0008006" key="3">
    <source>
        <dbReference type="Google" id="ProtNLM"/>
    </source>
</evidence>
<proteinExistence type="predicted"/>
<comment type="caution">
    <text evidence="1">The sequence shown here is derived from an EMBL/GenBank/DDBJ whole genome shotgun (WGS) entry which is preliminary data.</text>
</comment>
<sequence>MLQVAALTPESVPPQTLHRCLQIPEIILQVFAEVALQDSPNATLAALARTCRVFEQPALEYLWADPGLNTLQYILSCFPAGLFADSAHSLLSRDIQRSDWARPQRYCNLVRTFSVSHRVTHKQLSALAPTCPEIFLFPRL</sequence>
<dbReference type="Proteomes" id="UP000636479">
    <property type="component" value="Unassembled WGS sequence"/>
</dbReference>
<accession>A0A8H6WEI3</accession>
<dbReference type="RefSeq" id="XP_037223991.1">
    <property type="nucleotide sequence ID" value="XM_037358896.1"/>
</dbReference>
<dbReference type="GeneID" id="59341412"/>
<protein>
    <recommendedName>
        <fullName evidence="3">F-box domain-containing protein</fullName>
    </recommendedName>
</protein>
<organism evidence="1 2">
    <name type="scientific">Mycena indigotica</name>
    <dbReference type="NCBI Taxonomy" id="2126181"/>
    <lineage>
        <taxon>Eukaryota</taxon>
        <taxon>Fungi</taxon>
        <taxon>Dikarya</taxon>
        <taxon>Basidiomycota</taxon>
        <taxon>Agaricomycotina</taxon>
        <taxon>Agaricomycetes</taxon>
        <taxon>Agaricomycetidae</taxon>
        <taxon>Agaricales</taxon>
        <taxon>Marasmiineae</taxon>
        <taxon>Mycenaceae</taxon>
        <taxon>Mycena</taxon>
    </lineage>
</organism>
<name>A0A8H6WEI3_9AGAR</name>